<name>A0ABV6FA98_9BURK</name>
<dbReference type="SUPFAM" id="SSF52172">
    <property type="entry name" value="CheY-like"/>
    <property type="match status" value="1"/>
</dbReference>
<evidence type="ECO:0000259" key="8">
    <source>
        <dbReference type="PROSITE" id="PS50110"/>
    </source>
</evidence>
<dbReference type="Pfam" id="PF08448">
    <property type="entry name" value="PAS_4"/>
    <property type="match status" value="2"/>
</dbReference>
<dbReference type="PROSITE" id="PS50110">
    <property type="entry name" value="RESPONSE_REGULATORY"/>
    <property type="match status" value="1"/>
</dbReference>
<dbReference type="InterPro" id="IPR011006">
    <property type="entry name" value="CheY-like_superfamily"/>
</dbReference>
<evidence type="ECO:0000259" key="7">
    <source>
        <dbReference type="PROSITE" id="PS50109"/>
    </source>
</evidence>
<dbReference type="Pfam" id="PF02518">
    <property type="entry name" value="HATPase_c"/>
    <property type="match status" value="1"/>
</dbReference>
<evidence type="ECO:0000256" key="2">
    <source>
        <dbReference type="ARBA" id="ARBA00012438"/>
    </source>
</evidence>
<dbReference type="Proteomes" id="UP001589773">
    <property type="component" value="Unassembled WGS sequence"/>
</dbReference>
<comment type="caution">
    <text evidence="10">The sequence shown here is derived from an EMBL/GenBank/DDBJ whole genome shotgun (WGS) entry which is preliminary data.</text>
</comment>
<dbReference type="SUPFAM" id="SSF55781">
    <property type="entry name" value="GAF domain-like"/>
    <property type="match status" value="1"/>
</dbReference>
<comment type="catalytic activity">
    <reaction evidence="1">
        <text>ATP + protein L-histidine = ADP + protein N-phospho-L-histidine.</text>
        <dbReference type="EC" id="2.7.13.3"/>
    </reaction>
</comment>
<dbReference type="InterPro" id="IPR005467">
    <property type="entry name" value="His_kinase_dom"/>
</dbReference>
<keyword evidence="11" id="KW-1185">Reference proteome</keyword>
<dbReference type="InterPro" id="IPR035965">
    <property type="entry name" value="PAS-like_dom_sf"/>
</dbReference>
<sequence length="968" mass="105917">MEFSDRRYRALFDASPNPYLVLDRQLHIVTANRAYLASTGRTLDEIAGRWAWDAFPTDPVTLRHMLASFDRVLQTGEPDTMALLRFDIPRAEADGGGFERRYWTITHLPVFDGAGEVELVLQHPIDVTGVERMREAAGAAGGQGTSLLAEQTGLIDRARHVYETNLHLRADVERLKSLFLKAPSFMAVLRGPQHVFDFVNEAMVELLGPRSFVGRPVREALAELADQRLFEVLDAVYASGKEYLAHDIPIRVRRGAAGELERRYINVIYQPIVEDGAIAGIFVVGSDVTEQHLARRMVEMQVLQMKQVERQQAFQLALADRLRPLMAVEDIIGEASALLGETLGLARVAFAELRSATGPATVRRDWCRPGIASIAGLNSPLEAFGPAVAQQLRSGGDVVIGDVGQDERTREIRANYEAVSVRAHVTLPLVKAGELRIILGMHSDTPRAWTQDEVRMAREMAERTWAAVEAAGAQAELRAERDQSQYIFDTMAEGFALVDRDWTITRMNANGLELIRRPASDVVGRNHWEAFPESVGTGIERIGRRAMEEGVAGSVEYAYPLAGAEPVWMEVRVYPALNGLAIFFRDITARHRAQEQLRLEAQRKDEFLAMLAHELRNPLAPIGAAAELLAMDKLDADGVRRTSAIVARQVGHMTSLINDLLDVSRVTRGLVALESGAVDIKATVADAVEQVRPLVEARRHRLELHLAPEHALVQGDRKRLVQVLANLLNNAAKYTPDGGRIVLQMEAGTDSVLLCVADNGIGMTPEVQAGVFDLFTQAQRTSDRTQGGLGIGLALVKSLVELHRGEVAVHSDGPGLGSRFSVRLPRMTLPGAVAAGDGTGRPALLPAAVGRRVLVVDDNVDAAELMGMMLRSAGHRVHIEHHAQRAIDAAEETRFDACILDIGLPGMDGNELARRLRALPATRGALLVAVTGYGRQQDRDASRAAGFDHHLVKPVDIAQLLALLALPA</sequence>
<feature type="modified residue" description="4-aspartylphosphate" evidence="6">
    <location>
        <position position="901"/>
    </location>
</feature>
<dbReference type="Gene3D" id="1.10.287.130">
    <property type="match status" value="1"/>
</dbReference>
<protein>
    <recommendedName>
        <fullName evidence="2">histidine kinase</fullName>
        <ecNumber evidence="2">2.7.13.3</ecNumber>
    </recommendedName>
</protein>
<dbReference type="SUPFAM" id="SSF55874">
    <property type="entry name" value="ATPase domain of HSP90 chaperone/DNA topoisomerase II/histidine kinase"/>
    <property type="match status" value="1"/>
</dbReference>
<dbReference type="SUPFAM" id="SSF47384">
    <property type="entry name" value="Homodimeric domain of signal transducing histidine kinase"/>
    <property type="match status" value="1"/>
</dbReference>
<keyword evidence="3 6" id="KW-0597">Phosphoprotein</keyword>
<dbReference type="SMART" id="SM00388">
    <property type="entry name" value="HisKA"/>
    <property type="match status" value="1"/>
</dbReference>
<dbReference type="PRINTS" id="PR00344">
    <property type="entry name" value="BCTRLSENSOR"/>
</dbReference>
<dbReference type="InterPro" id="IPR000014">
    <property type="entry name" value="PAS"/>
</dbReference>
<dbReference type="InterPro" id="IPR003018">
    <property type="entry name" value="GAF"/>
</dbReference>
<dbReference type="CDD" id="cd17580">
    <property type="entry name" value="REC_2_DhkD-like"/>
    <property type="match status" value="1"/>
</dbReference>
<organism evidence="10 11">
    <name type="scientific">Massilia consociata</name>
    <dbReference type="NCBI Taxonomy" id="760117"/>
    <lineage>
        <taxon>Bacteria</taxon>
        <taxon>Pseudomonadati</taxon>
        <taxon>Pseudomonadota</taxon>
        <taxon>Betaproteobacteria</taxon>
        <taxon>Burkholderiales</taxon>
        <taxon>Oxalobacteraceae</taxon>
        <taxon>Telluria group</taxon>
        <taxon>Massilia</taxon>
    </lineage>
</organism>
<dbReference type="CDD" id="cd00082">
    <property type="entry name" value="HisKA"/>
    <property type="match status" value="1"/>
</dbReference>
<dbReference type="InterPro" id="IPR036890">
    <property type="entry name" value="HATPase_C_sf"/>
</dbReference>
<feature type="domain" description="Response regulatory" evidence="8">
    <location>
        <begin position="852"/>
        <end position="968"/>
    </location>
</feature>
<dbReference type="InterPro" id="IPR001789">
    <property type="entry name" value="Sig_transdc_resp-reg_receiver"/>
</dbReference>
<dbReference type="Gene3D" id="3.40.50.2300">
    <property type="match status" value="1"/>
</dbReference>
<dbReference type="Gene3D" id="3.30.450.40">
    <property type="match status" value="1"/>
</dbReference>
<dbReference type="Pfam" id="PF00512">
    <property type="entry name" value="HisKA"/>
    <property type="match status" value="1"/>
</dbReference>
<dbReference type="SMART" id="SM00448">
    <property type="entry name" value="REC"/>
    <property type="match status" value="1"/>
</dbReference>
<evidence type="ECO:0000313" key="10">
    <source>
        <dbReference type="EMBL" id="MFC0250307.1"/>
    </source>
</evidence>
<evidence type="ECO:0000256" key="1">
    <source>
        <dbReference type="ARBA" id="ARBA00000085"/>
    </source>
</evidence>
<dbReference type="Pfam" id="PF13185">
    <property type="entry name" value="GAF_2"/>
    <property type="match status" value="1"/>
</dbReference>
<dbReference type="CDD" id="cd00130">
    <property type="entry name" value="PAS"/>
    <property type="match status" value="2"/>
</dbReference>
<evidence type="ECO:0000256" key="3">
    <source>
        <dbReference type="ARBA" id="ARBA00022553"/>
    </source>
</evidence>
<evidence type="ECO:0000313" key="11">
    <source>
        <dbReference type="Proteomes" id="UP001589773"/>
    </source>
</evidence>
<proteinExistence type="predicted"/>
<dbReference type="InterPro" id="IPR004358">
    <property type="entry name" value="Sig_transdc_His_kin-like_C"/>
</dbReference>
<evidence type="ECO:0000256" key="5">
    <source>
        <dbReference type="ARBA" id="ARBA00022777"/>
    </source>
</evidence>
<dbReference type="SUPFAM" id="SSF55785">
    <property type="entry name" value="PYP-like sensor domain (PAS domain)"/>
    <property type="match status" value="3"/>
</dbReference>
<reference evidence="10 11" key="1">
    <citation type="submission" date="2024-09" db="EMBL/GenBank/DDBJ databases">
        <authorList>
            <person name="Sun Q."/>
            <person name="Mori K."/>
        </authorList>
    </citation>
    <scope>NUCLEOTIDE SEQUENCE [LARGE SCALE GENOMIC DNA]</scope>
    <source>
        <strain evidence="10 11">CCM 7792</strain>
    </source>
</reference>
<dbReference type="PROSITE" id="PS50109">
    <property type="entry name" value="HIS_KIN"/>
    <property type="match status" value="1"/>
</dbReference>
<keyword evidence="4" id="KW-0808">Transferase</keyword>
<dbReference type="EC" id="2.7.13.3" evidence="2"/>
<dbReference type="PANTHER" id="PTHR43047:SF72">
    <property type="entry name" value="OSMOSENSING HISTIDINE PROTEIN KINASE SLN1"/>
    <property type="match status" value="1"/>
</dbReference>
<dbReference type="SMART" id="SM00387">
    <property type="entry name" value="HATPase_c"/>
    <property type="match status" value="1"/>
</dbReference>
<gene>
    <name evidence="10" type="ORF">ACFFJK_00195</name>
</gene>
<feature type="domain" description="PAS" evidence="9">
    <location>
        <begin position="4"/>
        <end position="49"/>
    </location>
</feature>
<accession>A0ABV6FA98</accession>
<dbReference type="RefSeq" id="WP_379677062.1">
    <property type="nucleotide sequence ID" value="NZ_JBHLWP010000001.1"/>
</dbReference>
<dbReference type="PANTHER" id="PTHR43047">
    <property type="entry name" value="TWO-COMPONENT HISTIDINE PROTEIN KINASE"/>
    <property type="match status" value="1"/>
</dbReference>
<dbReference type="SMART" id="SM00091">
    <property type="entry name" value="PAS"/>
    <property type="match status" value="3"/>
</dbReference>
<dbReference type="InterPro" id="IPR036097">
    <property type="entry name" value="HisK_dim/P_sf"/>
</dbReference>
<dbReference type="NCBIfam" id="TIGR00229">
    <property type="entry name" value="sensory_box"/>
    <property type="match status" value="2"/>
</dbReference>
<dbReference type="InterPro" id="IPR029016">
    <property type="entry name" value="GAF-like_dom_sf"/>
</dbReference>
<dbReference type="Gene3D" id="3.30.565.10">
    <property type="entry name" value="Histidine kinase-like ATPase, C-terminal domain"/>
    <property type="match status" value="1"/>
</dbReference>
<evidence type="ECO:0000256" key="4">
    <source>
        <dbReference type="ARBA" id="ARBA00022679"/>
    </source>
</evidence>
<evidence type="ECO:0000259" key="9">
    <source>
        <dbReference type="PROSITE" id="PS50112"/>
    </source>
</evidence>
<dbReference type="Pfam" id="PF00072">
    <property type="entry name" value="Response_reg"/>
    <property type="match status" value="1"/>
</dbReference>
<feature type="domain" description="Histidine kinase" evidence="7">
    <location>
        <begin position="610"/>
        <end position="828"/>
    </location>
</feature>
<evidence type="ECO:0000256" key="6">
    <source>
        <dbReference type="PROSITE-ProRule" id="PRU00169"/>
    </source>
</evidence>
<dbReference type="InterPro" id="IPR003661">
    <property type="entry name" value="HisK_dim/P_dom"/>
</dbReference>
<dbReference type="EMBL" id="JBHLWP010000001">
    <property type="protein sequence ID" value="MFC0250307.1"/>
    <property type="molecule type" value="Genomic_DNA"/>
</dbReference>
<dbReference type="InterPro" id="IPR013656">
    <property type="entry name" value="PAS_4"/>
</dbReference>
<dbReference type="Gene3D" id="3.30.450.20">
    <property type="entry name" value="PAS domain"/>
    <property type="match status" value="3"/>
</dbReference>
<dbReference type="SMART" id="SM00065">
    <property type="entry name" value="GAF"/>
    <property type="match status" value="1"/>
</dbReference>
<dbReference type="PROSITE" id="PS50112">
    <property type="entry name" value="PAS"/>
    <property type="match status" value="1"/>
</dbReference>
<dbReference type="InterPro" id="IPR003594">
    <property type="entry name" value="HATPase_dom"/>
</dbReference>
<keyword evidence="5" id="KW-0418">Kinase</keyword>